<evidence type="ECO:0000259" key="5">
    <source>
        <dbReference type="Pfam" id="PF23598"/>
    </source>
</evidence>
<dbReference type="Gene3D" id="1.10.10.10">
    <property type="entry name" value="Winged helix-like DNA-binding domain superfamily/Winged helix DNA-binding domain"/>
    <property type="match status" value="1"/>
</dbReference>
<dbReference type="Pfam" id="PF23598">
    <property type="entry name" value="LRR_14"/>
    <property type="match status" value="1"/>
</dbReference>
<reference evidence="6" key="1">
    <citation type="submission" date="2020-10" db="EMBL/GenBank/DDBJ databases">
        <authorList>
            <person name="Han B."/>
            <person name="Lu T."/>
            <person name="Zhao Q."/>
            <person name="Huang X."/>
            <person name="Zhao Y."/>
        </authorList>
    </citation>
    <scope>NUCLEOTIDE SEQUENCE</scope>
</reference>
<sequence length="368" mass="40867">MGQPAETKHVSLAAAMTARAGAAGAARVKRGRQGGGKKDGLGAASRATGAAGEGVWAVRGRGRGGADYEVQKNCLIWMWIAEGFIQCENQGKSLFEIGESYFNELINRNMIQPIFDPYDKVYECRVHDMVLDLIRSLSSEANFVTVLNGMDQMSPSSNIRWLSIQDGKEDGSMTLTTRSLQQVRSVVILRLTSSLIIPVLRSSQVLRVMDLRHCDLSHCYNLNKCLGNLFHLRFLGLRNTCIVELPVEIGNLQFFQVLDISENIISYLSSNVVQLKHLMCLDISLSTRVPKGIGSLRSLEELSALSVEESNIDIIEKLGQLTELRVLHILLHEWNGKLDFECLRKLQKIQDLVIWGLGDQRNVGGLDA</sequence>
<accession>A0A811Q782</accession>
<keyword evidence="2" id="KW-0611">Plant defense</keyword>
<evidence type="ECO:0000313" key="6">
    <source>
        <dbReference type="EMBL" id="CAD6253087.1"/>
    </source>
</evidence>
<dbReference type="SUPFAM" id="SSF52058">
    <property type="entry name" value="L domain-like"/>
    <property type="match status" value="1"/>
</dbReference>
<dbReference type="EMBL" id="CAJGYO010000009">
    <property type="protein sequence ID" value="CAD6253087.1"/>
    <property type="molecule type" value="Genomic_DNA"/>
</dbReference>
<dbReference type="InterPro" id="IPR058922">
    <property type="entry name" value="WHD_DRP"/>
</dbReference>
<dbReference type="PANTHER" id="PTHR23155:SF1116">
    <property type="entry name" value="OS12G0273300 PROTEIN"/>
    <property type="match status" value="1"/>
</dbReference>
<dbReference type="InterPro" id="IPR055414">
    <property type="entry name" value="LRR_R13L4/SHOC2-like"/>
</dbReference>
<dbReference type="Pfam" id="PF23559">
    <property type="entry name" value="WHD_DRP"/>
    <property type="match status" value="1"/>
</dbReference>
<dbReference type="Proteomes" id="UP000604825">
    <property type="component" value="Unassembled WGS sequence"/>
</dbReference>
<name>A0A811Q782_9POAL</name>
<dbReference type="InterPro" id="IPR032675">
    <property type="entry name" value="LRR_dom_sf"/>
</dbReference>
<feature type="domain" description="Disease resistance protein winged helix" evidence="4">
    <location>
        <begin position="67"/>
        <end position="134"/>
    </location>
</feature>
<protein>
    <submittedName>
        <fullName evidence="6">Uncharacterized protein</fullName>
    </submittedName>
</protein>
<feature type="domain" description="Disease resistance R13L4/SHOC-2-like LRR" evidence="5">
    <location>
        <begin position="182"/>
        <end position="360"/>
    </location>
</feature>
<evidence type="ECO:0000259" key="4">
    <source>
        <dbReference type="Pfam" id="PF23559"/>
    </source>
</evidence>
<evidence type="ECO:0000256" key="2">
    <source>
        <dbReference type="ARBA" id="ARBA00022821"/>
    </source>
</evidence>
<dbReference type="GO" id="GO:0098542">
    <property type="term" value="P:defense response to other organism"/>
    <property type="evidence" value="ECO:0007669"/>
    <property type="project" value="TreeGrafter"/>
</dbReference>
<dbReference type="PANTHER" id="PTHR23155">
    <property type="entry name" value="DISEASE RESISTANCE PROTEIN RP"/>
    <property type="match status" value="1"/>
</dbReference>
<evidence type="ECO:0000313" key="7">
    <source>
        <dbReference type="Proteomes" id="UP000604825"/>
    </source>
</evidence>
<comment type="caution">
    <text evidence="6">The sequence shown here is derived from an EMBL/GenBank/DDBJ whole genome shotgun (WGS) entry which is preliminary data.</text>
</comment>
<keyword evidence="7" id="KW-1185">Reference proteome</keyword>
<dbReference type="AlphaFoldDB" id="A0A811Q782"/>
<organism evidence="6 7">
    <name type="scientific">Miscanthus lutarioriparius</name>
    <dbReference type="NCBI Taxonomy" id="422564"/>
    <lineage>
        <taxon>Eukaryota</taxon>
        <taxon>Viridiplantae</taxon>
        <taxon>Streptophyta</taxon>
        <taxon>Embryophyta</taxon>
        <taxon>Tracheophyta</taxon>
        <taxon>Spermatophyta</taxon>
        <taxon>Magnoliopsida</taxon>
        <taxon>Liliopsida</taxon>
        <taxon>Poales</taxon>
        <taxon>Poaceae</taxon>
        <taxon>PACMAD clade</taxon>
        <taxon>Panicoideae</taxon>
        <taxon>Andropogonodae</taxon>
        <taxon>Andropogoneae</taxon>
        <taxon>Saccharinae</taxon>
        <taxon>Miscanthus</taxon>
    </lineage>
</organism>
<evidence type="ECO:0000256" key="1">
    <source>
        <dbReference type="ARBA" id="ARBA00022737"/>
    </source>
</evidence>
<dbReference type="InterPro" id="IPR036388">
    <property type="entry name" value="WH-like_DNA-bd_sf"/>
</dbReference>
<feature type="region of interest" description="Disordered" evidence="3">
    <location>
        <begin position="25"/>
        <end position="45"/>
    </location>
</feature>
<evidence type="ECO:0000256" key="3">
    <source>
        <dbReference type="SAM" id="MobiDB-lite"/>
    </source>
</evidence>
<dbReference type="OrthoDB" id="619303at2759"/>
<proteinExistence type="predicted"/>
<gene>
    <name evidence="6" type="ORF">NCGR_LOCUS36726</name>
</gene>
<dbReference type="Gene3D" id="3.80.10.10">
    <property type="entry name" value="Ribonuclease Inhibitor"/>
    <property type="match status" value="1"/>
</dbReference>
<keyword evidence="1" id="KW-0677">Repeat</keyword>
<dbReference type="InterPro" id="IPR044974">
    <property type="entry name" value="Disease_R_plants"/>
</dbReference>